<feature type="region of interest" description="Disordered" evidence="1">
    <location>
        <begin position="1"/>
        <end position="45"/>
    </location>
</feature>
<dbReference type="EMBL" id="SOYY01000007">
    <property type="protein sequence ID" value="KAA0718909.1"/>
    <property type="molecule type" value="Genomic_DNA"/>
</dbReference>
<evidence type="ECO:0000256" key="1">
    <source>
        <dbReference type="SAM" id="MobiDB-lite"/>
    </source>
</evidence>
<feature type="compositionally biased region" description="Low complexity" evidence="1">
    <location>
        <begin position="17"/>
        <end position="27"/>
    </location>
</feature>
<evidence type="ECO:0000313" key="3">
    <source>
        <dbReference type="Proteomes" id="UP000324632"/>
    </source>
</evidence>
<sequence>MDLYRTGASRSVQAEPTHTSTDSSTQHQRGRITIPCHKSIGSGGLRPTLRTGILQPYMFPPSSLDPVLSCKVWLTAGAHALPKSMLALRSVKEVDAHLTEVGKNNRN</sequence>
<protein>
    <submittedName>
        <fullName evidence="2">Uncharacterized protein</fullName>
    </submittedName>
</protein>
<comment type="caution">
    <text evidence="2">The sequence shown here is derived from an EMBL/GenBank/DDBJ whole genome shotgun (WGS) entry which is preliminary data.</text>
</comment>
<reference evidence="2 3" key="1">
    <citation type="journal article" date="2019" name="Mol. Ecol. Resour.">
        <title>Chromosome-level genome assembly of Triplophysa tibetana, a fish adapted to the harsh high-altitude environment of the Tibetan Plateau.</title>
        <authorList>
            <person name="Yang X."/>
            <person name="Liu H."/>
            <person name="Ma Z."/>
            <person name="Zou Y."/>
            <person name="Zou M."/>
            <person name="Mao Y."/>
            <person name="Li X."/>
            <person name="Wang H."/>
            <person name="Chen T."/>
            <person name="Wang W."/>
            <person name="Yang R."/>
        </authorList>
    </citation>
    <scope>NUCLEOTIDE SEQUENCE [LARGE SCALE GENOMIC DNA]</scope>
    <source>
        <strain evidence="2">TTIB1903HZAU</strain>
        <tissue evidence="2">Muscle</tissue>
    </source>
</reference>
<evidence type="ECO:0000313" key="2">
    <source>
        <dbReference type="EMBL" id="KAA0718909.1"/>
    </source>
</evidence>
<dbReference type="AlphaFoldDB" id="A0A5A9PD18"/>
<gene>
    <name evidence="2" type="ORF">E1301_Tti023445</name>
</gene>
<keyword evidence="3" id="KW-1185">Reference proteome</keyword>
<dbReference type="Proteomes" id="UP000324632">
    <property type="component" value="Chromosome 7"/>
</dbReference>
<proteinExistence type="predicted"/>
<accession>A0A5A9PD18</accession>
<organism evidence="2 3">
    <name type="scientific">Triplophysa tibetana</name>
    <dbReference type="NCBI Taxonomy" id="1572043"/>
    <lineage>
        <taxon>Eukaryota</taxon>
        <taxon>Metazoa</taxon>
        <taxon>Chordata</taxon>
        <taxon>Craniata</taxon>
        <taxon>Vertebrata</taxon>
        <taxon>Euteleostomi</taxon>
        <taxon>Actinopterygii</taxon>
        <taxon>Neopterygii</taxon>
        <taxon>Teleostei</taxon>
        <taxon>Ostariophysi</taxon>
        <taxon>Cypriniformes</taxon>
        <taxon>Nemacheilidae</taxon>
        <taxon>Triplophysa</taxon>
    </lineage>
</organism>
<name>A0A5A9PD18_9TELE</name>